<proteinExistence type="predicted"/>
<gene>
    <name evidence="2" type="ORF">CK203_017339</name>
</gene>
<evidence type="ECO:0000313" key="2">
    <source>
        <dbReference type="EMBL" id="RVX14307.1"/>
    </source>
</evidence>
<feature type="region of interest" description="Disordered" evidence="1">
    <location>
        <begin position="143"/>
        <end position="162"/>
    </location>
</feature>
<feature type="region of interest" description="Disordered" evidence="1">
    <location>
        <begin position="706"/>
        <end position="727"/>
    </location>
</feature>
<name>A0A438JZD4_VITVI</name>
<evidence type="ECO:0000313" key="3">
    <source>
        <dbReference type="Proteomes" id="UP000288805"/>
    </source>
</evidence>
<dbReference type="EMBL" id="QGNW01000021">
    <property type="protein sequence ID" value="RVX14307.1"/>
    <property type="molecule type" value="Genomic_DNA"/>
</dbReference>
<comment type="caution">
    <text evidence="2">The sequence shown here is derived from an EMBL/GenBank/DDBJ whole genome shotgun (WGS) entry which is preliminary data.</text>
</comment>
<evidence type="ECO:0000256" key="1">
    <source>
        <dbReference type="SAM" id="MobiDB-lite"/>
    </source>
</evidence>
<organism evidence="2 3">
    <name type="scientific">Vitis vinifera</name>
    <name type="common">Grape</name>
    <dbReference type="NCBI Taxonomy" id="29760"/>
    <lineage>
        <taxon>Eukaryota</taxon>
        <taxon>Viridiplantae</taxon>
        <taxon>Streptophyta</taxon>
        <taxon>Embryophyta</taxon>
        <taxon>Tracheophyta</taxon>
        <taxon>Spermatophyta</taxon>
        <taxon>Magnoliopsida</taxon>
        <taxon>eudicotyledons</taxon>
        <taxon>Gunneridae</taxon>
        <taxon>Pentapetalae</taxon>
        <taxon>rosids</taxon>
        <taxon>Vitales</taxon>
        <taxon>Vitaceae</taxon>
        <taxon>Viteae</taxon>
        <taxon>Vitis</taxon>
    </lineage>
</organism>
<protein>
    <submittedName>
        <fullName evidence="2">Uncharacterized protein</fullName>
    </submittedName>
</protein>
<sequence length="787" mass="88752">MCGGDDHLAWKHSRLFGGVQEVAYGGMDWLFILNLDLPSWVRVKGKLIRTSVRSDMDHYLDDLDSIPVVSLSVKFRMLDIERYKGVGYPHIHLQLYNTVMRAHGLDELQMITMFLLSLSGKKPIGRQRSYVGTITSTSQRLLGHHQPVSQPVGTYPSYSPRQYRSRAPPQLYDQTYPSPTLVQPHYAVPGKEKPPVSYLALIQPCYAAQVIEKPPTLYPRPRVPQAFAHFALRTLRQFSQLVPHIVGGVHFMDFTELADHIYKLSWDDSKPEPIVVDESYEVDGVISNPQASTPFRVVPDTSPVQLTTATSEHSTRISTWSLLASSTSYPKALVKVLSHIRVETSTSLERLIHMLTADRATCIVFSTDDLPSRGFDHTLPFYFFVGCSEHRVPSIILDNYSALNVCLLTTIVSLGFGPSNFEPSSQIVRVYDSTRREVLGTLTLDLQIGPVKFIHEGGVITIQSTGDTYFTLEPILEISHGNGDLFLTSFTFDEIQIVEVEHFYRDYVALPFDEHGSIMVLDMMRSMFFLPEADYRYMELLCNERLKACLLHMPFDYLVCSYRMSLAYYFVTLPSLGHTSLLTLYFPDETDEYGTSIEIADSIDGVVSHDEYSNEMFMVDMSQITNDVQPEIASPLNLFGVLTIEMVKDIQFVPTPRLLTDVIHDDDVFEGVISLVVYSSISCDTDFSLSALSLPISHVYDVDNESMQHDSNEDSSVASDSSPTYERVSPTIGYAEIVDFGTSNQPRELRIGLDLSIDERASLIQLLKSYLDVLHGLMRTCWALIHP</sequence>
<accession>A0A438JZD4</accession>
<dbReference type="Proteomes" id="UP000288805">
    <property type="component" value="Unassembled WGS sequence"/>
</dbReference>
<dbReference type="AlphaFoldDB" id="A0A438JZD4"/>
<feature type="compositionally biased region" description="Polar residues" evidence="1">
    <location>
        <begin position="147"/>
        <end position="162"/>
    </location>
</feature>
<reference evidence="2 3" key="1">
    <citation type="journal article" date="2018" name="PLoS Genet.">
        <title>Population sequencing reveals clonal diversity and ancestral inbreeding in the grapevine cultivar Chardonnay.</title>
        <authorList>
            <person name="Roach M.J."/>
            <person name="Johnson D.L."/>
            <person name="Bohlmann J."/>
            <person name="van Vuuren H.J."/>
            <person name="Jones S.J."/>
            <person name="Pretorius I.S."/>
            <person name="Schmidt S.A."/>
            <person name="Borneman A.R."/>
        </authorList>
    </citation>
    <scope>NUCLEOTIDE SEQUENCE [LARGE SCALE GENOMIC DNA]</scope>
    <source>
        <strain evidence="3">cv. Chardonnay</strain>
        <tissue evidence="2">Leaf</tissue>
    </source>
</reference>